<dbReference type="GO" id="GO:0008408">
    <property type="term" value="F:3'-5' exonuclease activity"/>
    <property type="evidence" value="ECO:0007669"/>
    <property type="project" value="TreeGrafter"/>
</dbReference>
<dbReference type="STRING" id="502025.Hoch_6083"/>
<feature type="region of interest" description="Disordered" evidence="1">
    <location>
        <begin position="277"/>
        <end position="308"/>
    </location>
</feature>
<dbReference type="RefSeq" id="WP_012831150.1">
    <property type="nucleotide sequence ID" value="NC_013440.1"/>
</dbReference>
<dbReference type="InterPro" id="IPR013520">
    <property type="entry name" value="Ribonucl_H"/>
</dbReference>
<dbReference type="GO" id="GO:0003676">
    <property type="term" value="F:nucleic acid binding"/>
    <property type="evidence" value="ECO:0007669"/>
    <property type="project" value="InterPro"/>
</dbReference>
<keyword evidence="3" id="KW-0378">Hydrolase</keyword>
<dbReference type="HOGENOM" id="CLU_902453_0_0_7"/>
<dbReference type="GO" id="GO:0045004">
    <property type="term" value="P:DNA replication proofreading"/>
    <property type="evidence" value="ECO:0007669"/>
    <property type="project" value="TreeGrafter"/>
</dbReference>
<proteinExistence type="predicted"/>
<dbReference type="PANTHER" id="PTHR30231">
    <property type="entry name" value="DNA POLYMERASE III SUBUNIT EPSILON"/>
    <property type="match status" value="1"/>
</dbReference>
<evidence type="ECO:0000259" key="2">
    <source>
        <dbReference type="SMART" id="SM00479"/>
    </source>
</evidence>
<name>D0LL62_HALO1</name>
<keyword evidence="3" id="KW-0269">Exonuclease</keyword>
<feature type="domain" description="Exonuclease" evidence="2">
    <location>
        <begin position="5"/>
        <end position="170"/>
    </location>
</feature>
<dbReference type="PANTHER" id="PTHR30231:SF41">
    <property type="entry name" value="DNA POLYMERASE III SUBUNIT EPSILON"/>
    <property type="match status" value="1"/>
</dbReference>
<evidence type="ECO:0000256" key="1">
    <source>
        <dbReference type="SAM" id="MobiDB-lite"/>
    </source>
</evidence>
<dbReference type="InterPro" id="IPR036397">
    <property type="entry name" value="RNaseH_sf"/>
</dbReference>
<reference evidence="3 4" key="1">
    <citation type="journal article" date="2010" name="Stand. Genomic Sci.">
        <title>Complete genome sequence of Haliangium ochraceum type strain (SMP-2).</title>
        <authorList>
            <consortium name="US DOE Joint Genome Institute (JGI-PGF)"/>
            <person name="Ivanova N."/>
            <person name="Daum C."/>
            <person name="Lang E."/>
            <person name="Abt B."/>
            <person name="Kopitz M."/>
            <person name="Saunders E."/>
            <person name="Lapidus A."/>
            <person name="Lucas S."/>
            <person name="Glavina Del Rio T."/>
            <person name="Nolan M."/>
            <person name="Tice H."/>
            <person name="Copeland A."/>
            <person name="Cheng J.F."/>
            <person name="Chen F."/>
            <person name="Bruce D."/>
            <person name="Goodwin L."/>
            <person name="Pitluck S."/>
            <person name="Mavromatis K."/>
            <person name="Pati A."/>
            <person name="Mikhailova N."/>
            <person name="Chen A."/>
            <person name="Palaniappan K."/>
            <person name="Land M."/>
            <person name="Hauser L."/>
            <person name="Chang Y.J."/>
            <person name="Jeffries C.D."/>
            <person name="Detter J.C."/>
            <person name="Brettin T."/>
            <person name="Rohde M."/>
            <person name="Goker M."/>
            <person name="Bristow J."/>
            <person name="Markowitz V."/>
            <person name="Eisen J.A."/>
            <person name="Hugenholtz P."/>
            <person name="Kyrpides N.C."/>
            <person name="Klenk H.P."/>
        </authorList>
    </citation>
    <scope>NUCLEOTIDE SEQUENCE [LARGE SCALE GENOMIC DNA]</scope>
    <source>
        <strain evidence="4">DSM 14365 / CIP 107738 / JCM 11303 / AJ 13395 / SMP-2</strain>
    </source>
</reference>
<evidence type="ECO:0000313" key="4">
    <source>
        <dbReference type="Proteomes" id="UP000001880"/>
    </source>
</evidence>
<dbReference type="Proteomes" id="UP000001880">
    <property type="component" value="Chromosome"/>
</dbReference>
<dbReference type="OrthoDB" id="9804290at2"/>
<accession>D0LL62</accession>
<dbReference type="Pfam" id="PF00929">
    <property type="entry name" value="RNase_T"/>
    <property type="match status" value="1"/>
</dbReference>
<keyword evidence="4" id="KW-1185">Reference proteome</keyword>
<sequence>MSTGELLVFDVETTGTDRRRDQIIELCVQFGLGDDAPNRVWRIRPDVAIEPAAQEVHGISMDDLAECPRFPEVADELRELFASATVLVGYNVSFDIGMLQAEYERLGQFLDLGGKDVVDAFRLWQQCEPRSLQHAHKRFVGSDFAAAHSAAADVAATGRVLSGMLEHFGLADQDWGAVASVCEPERATWVGPSHHVRWSPEGQPVLGFGKHNGKPLETLARLEDGGYLRWIMNKDFPPHVREICARALELPSGELVVWLRATFGVATPVAAPAVVATPQATPKTAPEPPKREPTRKKTPASSSQLSFL</sequence>
<dbReference type="AlphaFoldDB" id="D0LL62"/>
<dbReference type="SUPFAM" id="SSF53098">
    <property type="entry name" value="Ribonuclease H-like"/>
    <property type="match status" value="1"/>
</dbReference>
<dbReference type="GO" id="GO:0005829">
    <property type="term" value="C:cytosol"/>
    <property type="evidence" value="ECO:0007669"/>
    <property type="project" value="TreeGrafter"/>
</dbReference>
<evidence type="ECO:0000313" key="3">
    <source>
        <dbReference type="EMBL" id="ACY18558.1"/>
    </source>
</evidence>
<dbReference type="EMBL" id="CP001804">
    <property type="protein sequence ID" value="ACY18558.1"/>
    <property type="molecule type" value="Genomic_DNA"/>
</dbReference>
<dbReference type="CDD" id="cd06127">
    <property type="entry name" value="DEDDh"/>
    <property type="match status" value="1"/>
</dbReference>
<dbReference type="eggNOG" id="COG0847">
    <property type="taxonomic scope" value="Bacteria"/>
</dbReference>
<dbReference type="InterPro" id="IPR012337">
    <property type="entry name" value="RNaseH-like_sf"/>
</dbReference>
<gene>
    <name evidence="3" type="ordered locus">Hoch_6083</name>
</gene>
<keyword evidence="3" id="KW-0540">Nuclease</keyword>
<dbReference type="SMART" id="SM00479">
    <property type="entry name" value="EXOIII"/>
    <property type="match status" value="1"/>
</dbReference>
<dbReference type="KEGG" id="hoh:Hoch_6083"/>
<dbReference type="Gene3D" id="3.30.420.10">
    <property type="entry name" value="Ribonuclease H-like superfamily/Ribonuclease H"/>
    <property type="match status" value="1"/>
</dbReference>
<organism evidence="3 4">
    <name type="scientific">Haliangium ochraceum (strain DSM 14365 / JCM 11303 / SMP-2)</name>
    <dbReference type="NCBI Taxonomy" id="502025"/>
    <lineage>
        <taxon>Bacteria</taxon>
        <taxon>Pseudomonadati</taxon>
        <taxon>Myxococcota</taxon>
        <taxon>Polyangia</taxon>
        <taxon>Haliangiales</taxon>
        <taxon>Kofleriaceae</taxon>
        <taxon>Haliangium</taxon>
    </lineage>
</organism>
<protein>
    <submittedName>
        <fullName evidence="3">Exonuclease RNase T and DNA polymerase III</fullName>
    </submittedName>
</protein>